<proteinExistence type="predicted"/>
<protein>
    <submittedName>
        <fullName evidence="1">Uncharacterized protein</fullName>
    </submittedName>
</protein>
<comment type="caution">
    <text evidence="1">The sequence shown here is derived from an EMBL/GenBank/DDBJ whole genome shotgun (WGS) entry which is preliminary data.</text>
</comment>
<name>A0A941CQ28_9CLOT</name>
<reference evidence="1" key="1">
    <citation type="submission" date="2021-04" db="EMBL/GenBank/DDBJ databases">
        <title>Proteiniclasticum sedimins sp. nov., an obligate anaerobic bacterium isolated from anaerobic sludge.</title>
        <authorList>
            <person name="Liu J."/>
        </authorList>
    </citation>
    <scope>NUCLEOTIDE SEQUENCE</scope>
    <source>
        <strain evidence="1">BAD-10</strain>
    </source>
</reference>
<organism evidence="1 2">
    <name type="scientific">Proteiniclasticum sediminis</name>
    <dbReference type="NCBI Taxonomy" id="2804028"/>
    <lineage>
        <taxon>Bacteria</taxon>
        <taxon>Bacillati</taxon>
        <taxon>Bacillota</taxon>
        <taxon>Clostridia</taxon>
        <taxon>Eubacteriales</taxon>
        <taxon>Clostridiaceae</taxon>
        <taxon>Proteiniclasticum</taxon>
    </lineage>
</organism>
<evidence type="ECO:0000313" key="2">
    <source>
        <dbReference type="Proteomes" id="UP000675379"/>
    </source>
</evidence>
<evidence type="ECO:0000313" key="1">
    <source>
        <dbReference type="EMBL" id="MBR0575708.1"/>
    </source>
</evidence>
<dbReference type="EMBL" id="JAGSCS010000004">
    <property type="protein sequence ID" value="MBR0575708.1"/>
    <property type="molecule type" value="Genomic_DNA"/>
</dbReference>
<dbReference type="Proteomes" id="UP000675379">
    <property type="component" value="Unassembled WGS sequence"/>
</dbReference>
<keyword evidence="2" id="KW-1185">Reference proteome</keyword>
<dbReference type="AlphaFoldDB" id="A0A941CQ28"/>
<accession>A0A941CQ28</accession>
<sequence>MNEPKIVVPEISFDSEVFDETRSLIDIALANLLAKVYKGEFESGDLNIKISLSILDDYTKLPGEDPLTGDTIETMYEYRRPCIDSAISTTLKKVAKLKASYAPELEIKEHDGAFVIQELPKTQISIDDFEF</sequence>
<gene>
    <name evidence="1" type="ORF">KCG48_05050</name>
</gene>
<dbReference type="RefSeq" id="WP_211800269.1">
    <property type="nucleotide sequence ID" value="NZ_JAGSCS010000004.1"/>
</dbReference>